<evidence type="ECO:0000313" key="2">
    <source>
        <dbReference type="Proteomes" id="UP000273786"/>
    </source>
</evidence>
<comment type="caution">
    <text evidence="1">The sequence shown here is derived from an EMBL/GenBank/DDBJ whole genome shotgun (WGS) entry which is preliminary data.</text>
</comment>
<organism evidence="1 2">
    <name type="scientific">Mesorhizobium tamadayense</name>
    <dbReference type="NCBI Taxonomy" id="425306"/>
    <lineage>
        <taxon>Bacteria</taxon>
        <taxon>Pseudomonadati</taxon>
        <taxon>Pseudomonadota</taxon>
        <taxon>Alphaproteobacteria</taxon>
        <taxon>Hyphomicrobiales</taxon>
        <taxon>Phyllobacteriaceae</taxon>
        <taxon>Mesorhizobium</taxon>
    </lineage>
</organism>
<protein>
    <submittedName>
        <fullName evidence="1">Uncharacterized protein</fullName>
    </submittedName>
</protein>
<gene>
    <name evidence="1" type="ORF">EH240_23760</name>
</gene>
<evidence type="ECO:0000313" key="1">
    <source>
        <dbReference type="EMBL" id="RRH96017.1"/>
    </source>
</evidence>
<reference evidence="1 2" key="1">
    <citation type="submission" date="2018-11" db="EMBL/GenBank/DDBJ databases">
        <title>the genome of Mesorhizobium tamadayense DSM 28320.</title>
        <authorList>
            <person name="Gao J."/>
        </authorList>
    </citation>
    <scope>NUCLEOTIDE SEQUENCE [LARGE SCALE GENOMIC DNA]</scope>
    <source>
        <strain evidence="1 2">DSM 28320</strain>
    </source>
</reference>
<dbReference type="Proteomes" id="UP000273786">
    <property type="component" value="Unassembled WGS sequence"/>
</dbReference>
<sequence length="92" mass="10367">MEQRPALAQHPMTYSPTILRRGQDIRWTGLLRQGAVALQLHRSNFEHFDQRAGRRIAGAYHSAGDDLEEFLACAVAVLIVEHGCLHLLKQHA</sequence>
<proteinExistence type="predicted"/>
<name>A0A3P3FCG3_9HYPH</name>
<keyword evidence="2" id="KW-1185">Reference proteome</keyword>
<dbReference type="RefSeq" id="WP_125003141.1">
    <property type="nucleotide sequence ID" value="NZ_RQXT01000033.1"/>
</dbReference>
<dbReference type="EMBL" id="RQXT01000033">
    <property type="protein sequence ID" value="RRH96017.1"/>
    <property type="molecule type" value="Genomic_DNA"/>
</dbReference>
<accession>A0A3P3FCG3</accession>
<dbReference type="AlphaFoldDB" id="A0A3P3FCG3"/>